<keyword evidence="4" id="KW-1185">Reference proteome</keyword>
<name>A0AAZ3QEU0_ONCTS</name>
<reference evidence="3" key="3">
    <citation type="submission" date="2025-09" db="UniProtKB">
        <authorList>
            <consortium name="Ensembl"/>
        </authorList>
    </citation>
    <scope>IDENTIFICATION</scope>
</reference>
<feature type="region of interest" description="Disordered" evidence="1">
    <location>
        <begin position="23"/>
        <end position="54"/>
    </location>
</feature>
<evidence type="ECO:0000259" key="2">
    <source>
        <dbReference type="Pfam" id="PF00078"/>
    </source>
</evidence>
<evidence type="ECO:0000313" key="4">
    <source>
        <dbReference type="Proteomes" id="UP000694402"/>
    </source>
</evidence>
<dbReference type="Proteomes" id="UP000694402">
    <property type="component" value="Unassembled WGS sequence"/>
</dbReference>
<feature type="compositionally biased region" description="Basic residues" evidence="1">
    <location>
        <begin position="32"/>
        <end position="46"/>
    </location>
</feature>
<reference evidence="3" key="2">
    <citation type="submission" date="2025-08" db="UniProtKB">
        <authorList>
            <consortium name="Ensembl"/>
        </authorList>
    </citation>
    <scope>IDENTIFICATION</scope>
</reference>
<dbReference type="Ensembl" id="ENSOTST00005132987.1">
    <property type="protein sequence ID" value="ENSOTSP00005126850.1"/>
    <property type="gene ID" value="ENSOTSG00005058590.1"/>
</dbReference>
<protein>
    <recommendedName>
        <fullName evidence="2">Reverse transcriptase domain-containing protein</fullName>
    </recommendedName>
</protein>
<proteinExistence type="predicted"/>
<feature type="domain" description="Reverse transcriptase" evidence="2">
    <location>
        <begin position="310"/>
        <end position="477"/>
    </location>
</feature>
<evidence type="ECO:0000313" key="3">
    <source>
        <dbReference type="Ensembl" id="ENSOTSP00005126850.1"/>
    </source>
</evidence>
<dbReference type="Pfam" id="PF00078">
    <property type="entry name" value="RVT_1"/>
    <property type="match status" value="1"/>
</dbReference>
<accession>A0AAZ3QEU0</accession>
<dbReference type="PANTHER" id="PTHR21301:SF12">
    <property type="match status" value="1"/>
</dbReference>
<sequence length="488" mass="56089">RRGSPQKLRGQLLPRFFRSGRVVTQVPQQERTRKRPTWRGRKKSRLSNHTEQDQNKAVINISGEPLSNDRIRVLSKGLSFAPTYSTNGFNTKFDLFSFYRNLHLKAWYKQNISPTTDASVSGQAVSVPSKTPFKPKSTFCPIVQNSTLNTFAKKVNFDVENLFKCKIDYHQTQHNLSKTEQDAVESLSKNEHIVVKKADKGGPTVVLSKDKYVTEAYRQLDNDEFYQSLTFNPTEDLKTELKGILTEAKENGYISDNEFKCLFNGSLAYFNLLPKVHKHLENPPGRPVISGNESLTEPISKYIDYFIKPFLTSLPAYLQDTTDVLNNIKELNNIGTASFLVTMDVESLYTTIEHEQGLAAMHHLSTRPETEMPPTEFIVSLTEWTLNHDIFIFQDRIFKQVKGCAMGATALPTLVCTWENDFILDPSKYQFFDRIIWWGCYIDDACLFWSGSEDELISFHQYLNNINPNIKLTMEYSKDNIHFFGPRH</sequence>
<organism evidence="3 4">
    <name type="scientific">Oncorhynchus tshawytscha</name>
    <name type="common">Chinook salmon</name>
    <name type="synonym">Salmo tshawytscha</name>
    <dbReference type="NCBI Taxonomy" id="74940"/>
    <lineage>
        <taxon>Eukaryota</taxon>
        <taxon>Metazoa</taxon>
        <taxon>Chordata</taxon>
        <taxon>Craniata</taxon>
        <taxon>Vertebrata</taxon>
        <taxon>Euteleostomi</taxon>
        <taxon>Actinopterygii</taxon>
        <taxon>Neopterygii</taxon>
        <taxon>Teleostei</taxon>
        <taxon>Protacanthopterygii</taxon>
        <taxon>Salmoniformes</taxon>
        <taxon>Salmonidae</taxon>
        <taxon>Salmoninae</taxon>
        <taxon>Oncorhynchus</taxon>
    </lineage>
</organism>
<dbReference type="AlphaFoldDB" id="A0AAZ3QEU0"/>
<dbReference type="InterPro" id="IPR000477">
    <property type="entry name" value="RT_dom"/>
</dbReference>
<dbReference type="PANTHER" id="PTHR21301">
    <property type="entry name" value="REVERSE TRANSCRIPTASE"/>
    <property type="match status" value="1"/>
</dbReference>
<dbReference type="GeneTree" id="ENSGT00940000154669"/>
<reference evidence="4" key="1">
    <citation type="journal article" date="2018" name="PLoS ONE">
        <title>Chinook salmon (Oncorhynchus tshawytscha) genome and transcriptome.</title>
        <authorList>
            <person name="Christensen K.A."/>
            <person name="Leong J.S."/>
            <person name="Sakhrani D."/>
            <person name="Biagi C.A."/>
            <person name="Minkley D.R."/>
            <person name="Withler R.E."/>
            <person name="Rondeau E.B."/>
            <person name="Koop B.F."/>
            <person name="Devlin R.H."/>
        </authorList>
    </citation>
    <scope>NUCLEOTIDE SEQUENCE [LARGE SCALE GENOMIC DNA]</scope>
</reference>
<evidence type="ECO:0000256" key="1">
    <source>
        <dbReference type="SAM" id="MobiDB-lite"/>
    </source>
</evidence>